<name>E4PPU6_MARAH</name>
<protein>
    <submittedName>
        <fullName evidence="1">Uncharacterized protein</fullName>
    </submittedName>
</protein>
<reference evidence="1 2" key="1">
    <citation type="journal article" date="2010" name="Stand. Genomic Sci.">
        <title>Complete genome sequence of Marinobacter adhaerens type strain (HP15), a diatom-interacting marine microorganism.</title>
        <authorList>
            <person name="Gardes A."/>
            <person name="Kaeppel E."/>
            <person name="Shehzad A."/>
            <person name="Seebah S."/>
            <person name="Teeling H."/>
            <person name="Yarza P."/>
            <person name="Glockner F.O."/>
            <person name="Grossart H.P."/>
            <person name="Ullrich M.S."/>
        </authorList>
    </citation>
    <scope>NUCLEOTIDE SEQUENCE [LARGE SCALE GENOMIC DNA]</scope>
    <source>
        <strain evidence="2">DSM 23420 / HP15</strain>
    </source>
</reference>
<dbReference type="STRING" id="225937.HP15_683"/>
<gene>
    <name evidence="1" type="ordered locus">HP15_683</name>
</gene>
<dbReference type="eggNOG" id="COG3646">
    <property type="taxonomic scope" value="Bacteria"/>
</dbReference>
<dbReference type="Pfam" id="PF09669">
    <property type="entry name" value="Phage_pRha"/>
    <property type="match status" value="1"/>
</dbReference>
<evidence type="ECO:0000313" key="2">
    <source>
        <dbReference type="Proteomes" id="UP000007077"/>
    </source>
</evidence>
<dbReference type="InterPro" id="IPR014054">
    <property type="entry name" value="Phage_regulatory_Rha"/>
</dbReference>
<evidence type="ECO:0000313" key="1">
    <source>
        <dbReference type="EMBL" id="ADP96447.1"/>
    </source>
</evidence>
<dbReference type="HOGENOM" id="CLU_046670_7_0_6"/>
<reference evidence="2" key="2">
    <citation type="submission" date="2010-02" db="EMBL/GenBank/DDBJ databases">
        <title>Complete genome sequence of Marinobacter adhaerens type strain (HP15).</title>
        <authorList>
            <person name="Gaerdes A.A.M."/>
            <person name="Kaeppel E."/>
            <person name="Shezad A."/>
            <person name="Seebah S."/>
            <person name="Teeling H."/>
            <person name="Yarza P."/>
            <person name="Gloeckner F.O."/>
            <person name="Ullrich M.S."/>
        </authorList>
    </citation>
    <scope>NUCLEOTIDE SEQUENCE [LARGE SCALE GENOMIC DNA]</scope>
    <source>
        <strain evidence="2">DSM 23420 / HP15</strain>
    </source>
</reference>
<dbReference type="PATRIC" id="fig|225937.3.peg.692"/>
<dbReference type="EMBL" id="CP001978">
    <property type="protein sequence ID" value="ADP96447.1"/>
    <property type="molecule type" value="Genomic_DNA"/>
</dbReference>
<organism evidence="1 2">
    <name type="scientific">Marinobacter adhaerens (strain DSM 23420 / HP15)</name>
    <dbReference type="NCBI Taxonomy" id="225937"/>
    <lineage>
        <taxon>Bacteria</taxon>
        <taxon>Pseudomonadati</taxon>
        <taxon>Pseudomonadota</taxon>
        <taxon>Gammaproteobacteria</taxon>
        <taxon>Pseudomonadales</taxon>
        <taxon>Marinobacteraceae</taxon>
        <taxon>Marinobacter</taxon>
    </lineage>
</organism>
<dbReference type="KEGG" id="mad:HP15_683"/>
<dbReference type="AlphaFoldDB" id="E4PPU6"/>
<dbReference type="Proteomes" id="UP000007077">
    <property type="component" value="Chromosome"/>
</dbReference>
<accession>E4PPU6</accession>
<proteinExistence type="predicted"/>
<sequence length="262" mass="30581">MRKHLAGLTSEEDSMNQLITAGNTQQLTMSSREIAELTGKRHPDVKRDIEVMLKALERDVSSFAHTYFDSMNRKQAEYRLDRELTETLVTGYSIPLRHRVIKRLHELEQRKAAPGWLENLSPQAKVVIEDLNSQVNHYRQETDRLNAVCNDLAENLKAGLTPVEFCRMLNGVNLNRVQAVLVERKRLLKTQHGYRSAAAYRDKLFTERRYLNKEDRPCEKVILTQKGAKWLYSQYEQGQLEMRKDWDGNYTHMLFDNEEKAA</sequence>